<organism evidence="1 2">
    <name type="scientific">Antiquaquibacter oligotrophicus</name>
    <dbReference type="NCBI Taxonomy" id="2880260"/>
    <lineage>
        <taxon>Bacteria</taxon>
        <taxon>Bacillati</taxon>
        <taxon>Actinomycetota</taxon>
        <taxon>Actinomycetes</taxon>
        <taxon>Micrococcales</taxon>
        <taxon>Microbacteriaceae</taxon>
        <taxon>Antiquaquibacter</taxon>
    </lineage>
</organism>
<reference evidence="1 2" key="1">
    <citation type="submission" date="2023-04" db="EMBL/GenBank/DDBJ databases">
        <title>Genome Encyclopedia of Bacteria and Archaea VI: Functional Genomics of Type Strains.</title>
        <authorList>
            <person name="Whitman W."/>
        </authorList>
    </citation>
    <scope>NUCLEOTIDE SEQUENCE [LARGE SCALE GENOMIC DNA]</scope>
    <source>
        <strain evidence="1 2">SG_E_30_P1</strain>
    </source>
</reference>
<proteinExistence type="predicted"/>
<dbReference type="EMBL" id="JARXVQ010000001">
    <property type="protein sequence ID" value="MDH6180846.1"/>
    <property type="molecule type" value="Genomic_DNA"/>
</dbReference>
<gene>
    <name evidence="1" type="ORF">M2152_001028</name>
</gene>
<protein>
    <submittedName>
        <fullName evidence="1">Uncharacterized protein</fullName>
    </submittedName>
</protein>
<sequence length="33" mass="3095">MQKLTALAVGEAGSAGAAHPATIAPTSMASVAL</sequence>
<comment type="caution">
    <text evidence="1">The sequence shown here is derived from an EMBL/GenBank/DDBJ whole genome shotgun (WGS) entry which is preliminary data.</text>
</comment>
<evidence type="ECO:0000313" key="1">
    <source>
        <dbReference type="EMBL" id="MDH6180846.1"/>
    </source>
</evidence>
<dbReference type="Proteomes" id="UP001160142">
    <property type="component" value="Unassembled WGS sequence"/>
</dbReference>
<accession>A0ABT6KLE3</accession>
<name>A0ABT6KLE3_9MICO</name>
<keyword evidence="2" id="KW-1185">Reference proteome</keyword>
<evidence type="ECO:0000313" key="2">
    <source>
        <dbReference type="Proteomes" id="UP001160142"/>
    </source>
</evidence>